<comment type="caution">
    <text evidence="2">The sequence shown here is derived from an EMBL/GenBank/DDBJ whole genome shotgun (WGS) entry which is preliminary data.</text>
</comment>
<keyword evidence="1" id="KW-0812">Transmembrane</keyword>
<sequence>MSLDSYEGDASRVTRGHVGTAMTDTRGYPGFILIGGSFAVLGLFIVALGYGFAGWAVIAGIAFVVMLGGGVTYALLEHRRIVRVNERENRPDLQGH</sequence>
<dbReference type="Proteomes" id="UP000471120">
    <property type="component" value="Unassembled WGS sequence"/>
</dbReference>
<dbReference type="AlphaFoldDB" id="A0A6P2CIH4"/>
<reference evidence="2 3" key="1">
    <citation type="submission" date="2018-07" db="EMBL/GenBank/DDBJ databases">
        <title>Genome sequence of Rhodococcus rhodnii ATCC 35071 from Rhodnius prolixus.</title>
        <authorList>
            <person name="Patel V."/>
            <person name="Vogel K.J."/>
        </authorList>
    </citation>
    <scope>NUCLEOTIDE SEQUENCE [LARGE SCALE GENOMIC DNA]</scope>
    <source>
        <strain evidence="2 3">ATCC 35071</strain>
    </source>
</reference>
<feature type="transmembrane region" description="Helical" evidence="1">
    <location>
        <begin position="56"/>
        <end position="76"/>
    </location>
</feature>
<feature type="transmembrane region" description="Helical" evidence="1">
    <location>
        <begin position="31"/>
        <end position="50"/>
    </location>
</feature>
<keyword evidence="1" id="KW-1133">Transmembrane helix</keyword>
<evidence type="ECO:0000256" key="1">
    <source>
        <dbReference type="SAM" id="Phobius"/>
    </source>
</evidence>
<accession>A0A6P2CIH4</accession>
<dbReference type="EMBL" id="QRCM01000001">
    <property type="protein sequence ID" value="TXG91680.1"/>
    <property type="molecule type" value="Genomic_DNA"/>
</dbReference>
<dbReference type="RefSeq" id="WP_010839770.1">
    <property type="nucleotide sequence ID" value="NZ_QRCM01000001.1"/>
</dbReference>
<gene>
    <name evidence="2" type="ORF">DW322_17635</name>
</gene>
<evidence type="ECO:0000313" key="2">
    <source>
        <dbReference type="EMBL" id="TXG91680.1"/>
    </source>
</evidence>
<keyword evidence="1" id="KW-0472">Membrane</keyword>
<organism evidence="2 3">
    <name type="scientific">Rhodococcus rhodnii</name>
    <dbReference type="NCBI Taxonomy" id="38312"/>
    <lineage>
        <taxon>Bacteria</taxon>
        <taxon>Bacillati</taxon>
        <taxon>Actinomycetota</taxon>
        <taxon>Actinomycetes</taxon>
        <taxon>Mycobacteriales</taxon>
        <taxon>Nocardiaceae</taxon>
        <taxon>Rhodococcus</taxon>
    </lineage>
</organism>
<name>A0A6P2CIH4_9NOCA</name>
<proteinExistence type="predicted"/>
<evidence type="ECO:0008006" key="4">
    <source>
        <dbReference type="Google" id="ProtNLM"/>
    </source>
</evidence>
<evidence type="ECO:0000313" key="3">
    <source>
        <dbReference type="Proteomes" id="UP000471120"/>
    </source>
</evidence>
<protein>
    <recommendedName>
        <fullName evidence="4">UsfY protein</fullName>
    </recommendedName>
</protein>